<dbReference type="AlphaFoldDB" id="A0A317C3E8"/>
<dbReference type="Pfam" id="PF18074">
    <property type="entry name" value="PriA_C"/>
    <property type="match status" value="1"/>
</dbReference>
<evidence type="ECO:0000259" key="13">
    <source>
        <dbReference type="PROSITE" id="PS51192"/>
    </source>
</evidence>
<feature type="binding site" evidence="12">
    <location>
        <position position="482"/>
    </location>
    <ligand>
        <name>Zn(2+)</name>
        <dbReference type="ChEBI" id="CHEBI:29105"/>
        <label>1</label>
    </ligand>
</feature>
<dbReference type="InterPro" id="IPR041236">
    <property type="entry name" value="PriA_C"/>
</dbReference>
<dbReference type="EMBL" id="QGKL01000043">
    <property type="protein sequence ID" value="PWQ93154.1"/>
    <property type="molecule type" value="Genomic_DNA"/>
</dbReference>
<dbReference type="Gene3D" id="3.40.50.300">
    <property type="entry name" value="P-loop containing nucleotide triphosphate hydrolases"/>
    <property type="match status" value="2"/>
</dbReference>
<dbReference type="InterPro" id="IPR027417">
    <property type="entry name" value="P-loop_NTPase"/>
</dbReference>
<dbReference type="SUPFAM" id="SSF52540">
    <property type="entry name" value="P-loop containing nucleoside triphosphate hydrolases"/>
    <property type="match status" value="2"/>
</dbReference>
<dbReference type="Pfam" id="PF18319">
    <property type="entry name" value="Zn_ribbon_PriA"/>
    <property type="match status" value="1"/>
</dbReference>
<dbReference type="InterPro" id="IPR014001">
    <property type="entry name" value="Helicase_ATP-bd"/>
</dbReference>
<dbReference type="HAMAP" id="MF_00983">
    <property type="entry name" value="PriA"/>
    <property type="match status" value="1"/>
</dbReference>
<dbReference type="SMART" id="SM00487">
    <property type="entry name" value="DEXDc"/>
    <property type="match status" value="1"/>
</dbReference>
<keyword evidence="2 12" id="KW-0235">DNA replication</keyword>
<dbReference type="GO" id="GO:0006310">
    <property type="term" value="P:DNA recombination"/>
    <property type="evidence" value="ECO:0007669"/>
    <property type="project" value="InterPro"/>
</dbReference>
<dbReference type="GO" id="GO:0006269">
    <property type="term" value="P:DNA replication, synthesis of primer"/>
    <property type="evidence" value="ECO:0007669"/>
    <property type="project" value="UniProtKB-KW"/>
</dbReference>
<dbReference type="RefSeq" id="WP_109826734.1">
    <property type="nucleotide sequence ID" value="NZ_QGKL01000043.1"/>
</dbReference>
<dbReference type="GO" id="GO:0006270">
    <property type="term" value="P:DNA replication initiation"/>
    <property type="evidence" value="ECO:0007669"/>
    <property type="project" value="TreeGrafter"/>
</dbReference>
<comment type="catalytic activity">
    <reaction evidence="12">
        <text>Couples ATP hydrolysis with the unwinding of duplex DNA by translocating in the 3'-5' direction.</text>
        <dbReference type="EC" id="5.6.2.4"/>
    </reaction>
</comment>
<comment type="subunit">
    <text evidence="12">Component of the replication restart primosome.</text>
</comment>
<dbReference type="GO" id="GO:0003677">
    <property type="term" value="F:DNA binding"/>
    <property type="evidence" value="ECO:0007669"/>
    <property type="project" value="UniProtKB-UniRule"/>
</dbReference>
<dbReference type="PROSITE" id="PS51194">
    <property type="entry name" value="HELICASE_CTER"/>
    <property type="match status" value="1"/>
</dbReference>
<keyword evidence="3 12" id="KW-0479">Metal-binding</keyword>
<dbReference type="SMART" id="SM00490">
    <property type="entry name" value="HELICc"/>
    <property type="match status" value="1"/>
</dbReference>
<dbReference type="GO" id="GO:0005524">
    <property type="term" value="F:ATP binding"/>
    <property type="evidence" value="ECO:0007669"/>
    <property type="project" value="UniProtKB-UniRule"/>
</dbReference>
<dbReference type="EC" id="5.6.2.4" evidence="12"/>
<feature type="binding site" evidence="12">
    <location>
        <position position="442"/>
    </location>
    <ligand>
        <name>Zn(2+)</name>
        <dbReference type="ChEBI" id="CHEBI:29105"/>
        <label>1</label>
    </ligand>
</feature>
<dbReference type="PROSITE" id="PS51192">
    <property type="entry name" value="HELICASE_ATP_BIND_1"/>
    <property type="match status" value="1"/>
</dbReference>
<dbReference type="NCBIfam" id="NF004067">
    <property type="entry name" value="PRK05580.1-4"/>
    <property type="match status" value="1"/>
</dbReference>
<feature type="binding site" evidence="12">
    <location>
        <position position="451"/>
    </location>
    <ligand>
        <name>Zn(2+)</name>
        <dbReference type="ChEBI" id="CHEBI:29105"/>
        <label>2</label>
    </ligand>
</feature>
<keyword evidence="1 12" id="KW-0639">Primosome</keyword>
<dbReference type="FunFam" id="3.40.50.300:FF:000489">
    <property type="entry name" value="Primosome assembly protein PriA"/>
    <property type="match status" value="1"/>
</dbReference>
<dbReference type="Pfam" id="PF17764">
    <property type="entry name" value="PriA_3primeBD"/>
    <property type="match status" value="1"/>
</dbReference>
<feature type="binding site" evidence="12">
    <location>
        <position position="485"/>
    </location>
    <ligand>
        <name>Zn(2+)</name>
        <dbReference type="ChEBI" id="CHEBI:29105"/>
        <label>1</label>
    </ligand>
</feature>
<dbReference type="CDD" id="cd17929">
    <property type="entry name" value="DEXHc_priA"/>
    <property type="match status" value="1"/>
</dbReference>
<evidence type="ECO:0000256" key="2">
    <source>
        <dbReference type="ARBA" id="ARBA00022705"/>
    </source>
</evidence>
<protein>
    <recommendedName>
        <fullName evidence="12">Replication restart protein PriA</fullName>
    </recommendedName>
    <alternativeName>
        <fullName evidence="12">ATP-dependent DNA helicase PriA</fullName>
        <ecNumber evidence="12">5.6.2.4</ecNumber>
    </alternativeName>
    <alternativeName>
        <fullName evidence="12">DNA 3'-5' helicase PriA</fullName>
    </alternativeName>
</protein>
<dbReference type="Pfam" id="PF00271">
    <property type="entry name" value="Helicase_C"/>
    <property type="match status" value="1"/>
</dbReference>
<dbReference type="GO" id="GO:0006302">
    <property type="term" value="P:double-strand break repair"/>
    <property type="evidence" value="ECO:0007669"/>
    <property type="project" value="InterPro"/>
</dbReference>
<name>A0A317C3E8_9GAMM</name>
<evidence type="ECO:0000256" key="7">
    <source>
        <dbReference type="ARBA" id="ARBA00022833"/>
    </source>
</evidence>
<dbReference type="InterPro" id="IPR040498">
    <property type="entry name" value="PriA_CRR"/>
</dbReference>
<comment type="function">
    <text evidence="12">Initiates the restart of stalled replication forks, which reloads the replicative helicase on sites other than the origin of replication. Recognizes and binds to abandoned replication forks and remodels them to uncover a helicase loading site. Promotes assembly of the primosome at these replication forks.</text>
</comment>
<comment type="catalytic activity">
    <reaction evidence="11 12">
        <text>ATP + H2O = ADP + phosphate + H(+)</text>
        <dbReference type="Rhea" id="RHEA:13065"/>
        <dbReference type="ChEBI" id="CHEBI:15377"/>
        <dbReference type="ChEBI" id="CHEBI:15378"/>
        <dbReference type="ChEBI" id="CHEBI:30616"/>
        <dbReference type="ChEBI" id="CHEBI:43474"/>
        <dbReference type="ChEBI" id="CHEBI:456216"/>
        <dbReference type="EC" id="5.6.2.4"/>
    </reaction>
</comment>
<dbReference type="CDD" id="cd18804">
    <property type="entry name" value="SF2_C_priA"/>
    <property type="match status" value="1"/>
</dbReference>
<dbReference type="InterPro" id="IPR042115">
    <property type="entry name" value="PriA_3primeBD_sf"/>
</dbReference>
<feature type="binding site" evidence="12">
    <location>
        <position position="469"/>
    </location>
    <ligand>
        <name>Zn(2+)</name>
        <dbReference type="ChEBI" id="CHEBI:29105"/>
        <label>2</label>
    </ligand>
</feature>
<dbReference type="InterPro" id="IPR041222">
    <property type="entry name" value="PriA_3primeBD"/>
</dbReference>
<evidence type="ECO:0000256" key="5">
    <source>
        <dbReference type="ARBA" id="ARBA00022801"/>
    </source>
</evidence>
<dbReference type="GO" id="GO:1990077">
    <property type="term" value="C:primosome complex"/>
    <property type="evidence" value="ECO:0007669"/>
    <property type="project" value="UniProtKB-UniRule"/>
</dbReference>
<keyword evidence="5 12" id="KW-0378">Hydrolase</keyword>
<evidence type="ECO:0000313" key="15">
    <source>
        <dbReference type="EMBL" id="PWQ93154.1"/>
    </source>
</evidence>
<keyword evidence="8 12" id="KW-0067">ATP-binding</keyword>
<dbReference type="GO" id="GO:0043138">
    <property type="term" value="F:3'-5' DNA helicase activity"/>
    <property type="evidence" value="ECO:0007669"/>
    <property type="project" value="UniProtKB-EC"/>
</dbReference>
<keyword evidence="16" id="KW-1185">Reference proteome</keyword>
<comment type="similarity">
    <text evidence="12">Belongs to the helicase family. PriA subfamily.</text>
</comment>
<evidence type="ECO:0000256" key="1">
    <source>
        <dbReference type="ARBA" id="ARBA00022515"/>
    </source>
</evidence>
<evidence type="ECO:0000256" key="3">
    <source>
        <dbReference type="ARBA" id="ARBA00022723"/>
    </source>
</evidence>
<keyword evidence="9 12" id="KW-0238">DNA-binding</keyword>
<feature type="binding site" evidence="12">
    <location>
        <position position="472"/>
    </location>
    <ligand>
        <name>Zn(2+)</name>
        <dbReference type="ChEBI" id="CHEBI:29105"/>
        <label>2</label>
    </ligand>
</feature>
<feature type="binding site" evidence="12">
    <location>
        <position position="454"/>
    </location>
    <ligand>
        <name>Zn(2+)</name>
        <dbReference type="ChEBI" id="CHEBI:29105"/>
        <label>2</label>
    </ligand>
</feature>
<evidence type="ECO:0000313" key="16">
    <source>
        <dbReference type="Proteomes" id="UP000245506"/>
    </source>
</evidence>
<evidence type="ECO:0000256" key="11">
    <source>
        <dbReference type="ARBA" id="ARBA00048988"/>
    </source>
</evidence>
<keyword evidence="10 12" id="KW-0413">Isomerase</keyword>
<dbReference type="GO" id="GO:0008270">
    <property type="term" value="F:zinc ion binding"/>
    <property type="evidence" value="ECO:0007669"/>
    <property type="project" value="UniProtKB-UniRule"/>
</dbReference>
<keyword evidence="7 12" id="KW-0862">Zinc</keyword>
<dbReference type="OrthoDB" id="9759544at2"/>
<dbReference type="InterPro" id="IPR005259">
    <property type="entry name" value="PriA"/>
</dbReference>
<evidence type="ECO:0000256" key="4">
    <source>
        <dbReference type="ARBA" id="ARBA00022741"/>
    </source>
</evidence>
<reference evidence="15 16" key="1">
    <citation type="submission" date="2018-05" db="EMBL/GenBank/DDBJ databases">
        <title>Leucothrix arctica sp. nov., isolated from Arctic seawater.</title>
        <authorList>
            <person name="Choi A."/>
            <person name="Baek K."/>
        </authorList>
    </citation>
    <scope>NUCLEOTIDE SEQUENCE [LARGE SCALE GENOMIC DNA]</scope>
    <source>
        <strain evidence="15 16">IMCC9719</strain>
    </source>
</reference>
<dbReference type="Gene3D" id="3.40.1440.60">
    <property type="entry name" value="PriA, 3(prime) DNA-binding domain"/>
    <property type="match status" value="1"/>
</dbReference>
<feature type="domain" description="Helicase C-terminal" evidence="14">
    <location>
        <begin position="477"/>
        <end position="635"/>
    </location>
</feature>
<proteinExistence type="inferred from homology"/>
<dbReference type="NCBIfam" id="TIGR00595">
    <property type="entry name" value="priA"/>
    <property type="match status" value="1"/>
</dbReference>
<evidence type="ECO:0000256" key="12">
    <source>
        <dbReference type="HAMAP-Rule" id="MF_00983"/>
    </source>
</evidence>
<dbReference type="Pfam" id="PF00270">
    <property type="entry name" value="DEAD"/>
    <property type="match status" value="1"/>
</dbReference>
<keyword evidence="6 12" id="KW-0347">Helicase</keyword>
<comment type="caution">
    <text evidence="15">The sequence shown here is derived from an EMBL/GenBank/DDBJ whole genome shotgun (WGS) entry which is preliminary data.</text>
</comment>
<dbReference type="PANTHER" id="PTHR30580:SF0">
    <property type="entry name" value="PRIMOSOMAL PROTEIN N"/>
    <property type="match status" value="1"/>
</dbReference>
<organism evidence="15 16">
    <name type="scientific">Leucothrix arctica</name>
    <dbReference type="NCBI Taxonomy" id="1481894"/>
    <lineage>
        <taxon>Bacteria</taxon>
        <taxon>Pseudomonadati</taxon>
        <taxon>Pseudomonadota</taxon>
        <taxon>Gammaproteobacteria</taxon>
        <taxon>Thiotrichales</taxon>
        <taxon>Thiotrichaceae</taxon>
        <taxon>Leucothrix</taxon>
    </lineage>
</organism>
<comment type="cofactor">
    <cofactor evidence="12">
        <name>Zn(2+)</name>
        <dbReference type="ChEBI" id="CHEBI:29105"/>
    </cofactor>
    <text evidence="12">Binds 2 zinc ions per subunit.</text>
</comment>
<evidence type="ECO:0000259" key="14">
    <source>
        <dbReference type="PROSITE" id="PS51194"/>
    </source>
</evidence>
<evidence type="ECO:0000256" key="8">
    <source>
        <dbReference type="ARBA" id="ARBA00022840"/>
    </source>
</evidence>
<dbReference type="GO" id="GO:0016887">
    <property type="term" value="F:ATP hydrolysis activity"/>
    <property type="evidence" value="ECO:0007669"/>
    <property type="project" value="RHEA"/>
</dbReference>
<feature type="domain" description="Helicase ATP-binding" evidence="13">
    <location>
        <begin position="216"/>
        <end position="383"/>
    </location>
</feature>
<accession>A0A317C3E8</accession>
<dbReference type="PANTHER" id="PTHR30580">
    <property type="entry name" value="PRIMOSOMAL PROTEIN N"/>
    <property type="match status" value="1"/>
</dbReference>
<dbReference type="InterPro" id="IPR001650">
    <property type="entry name" value="Helicase_C-like"/>
</dbReference>
<keyword evidence="4 12" id="KW-0547">Nucleotide-binding</keyword>
<sequence length="740" mass="83455">MPNTPPNTLRVVIPRPLYQAFDYECDSQPLPDPGCRVRVPLGPNHSVVGIVIENGFVSEFEKLRPIESVLDEAPLLDKPLLDLLQWASVYYHHPIGEVFFTALPNRLRAGRPLQENFEWHLQCTDVDDALSQIKRAKLQQDLLTKLQKSSLTEAQLTSLMMSKWRKPMQQLEDKGWAERRLVVPKKSSGTDVDHPNQHLIELSDEQEQNLTQLAEWVEADELQPVLLHGITGSGKTEIYLRAIKPVLEKGQQALLMIPEIGLTPQLFQRFCDFFPQQTVVALHSGLNDTQRAQNWQSAHSGEADVVVGTRSSIFCAFENLGIIVIDEEHDGSFKQQEGFHYHARDFAVKRASQLKIPIILGSATPALETLLNADRKRYHYLQLKSRPGTRTPPKTSILDLKGQTTEAGVSNTLLKLVAEQIKDGNQVMLFLNRRGFAPVLLCNSCGWHAVCPACDTDMTYHASRNKVICHHCDYQQQVGTQCPSCKNPQISTHGHGTERIEQLLCSYFPQTPVVRVDRDTTSRKGELAKKLEIVREGKPVILVGTQMLTKGHDFPNLTLVGILDIDQALFSTDYRAQEQLAQQIVQVSGRAGRGEKPGRVILQTSQPQHPLLNQLLTQGYRAVAAQLLIERQAWQYPPYGFHALIRANTPHFEAGLHFLQGVRNDLQVVMSEQVGEIGLLGPMPSPLEKRAGRYRYQMMVSATKRSSLHCFLDQVISTMKRQKKTKDLRYTLDVDPTNFM</sequence>
<dbReference type="Proteomes" id="UP000245506">
    <property type="component" value="Unassembled WGS sequence"/>
</dbReference>
<dbReference type="InterPro" id="IPR011545">
    <property type="entry name" value="DEAD/DEAH_box_helicase_dom"/>
</dbReference>
<evidence type="ECO:0000256" key="9">
    <source>
        <dbReference type="ARBA" id="ARBA00023125"/>
    </source>
</evidence>
<gene>
    <name evidence="12" type="primary">priA</name>
    <name evidence="15" type="ORF">DKT75_20920</name>
</gene>
<feature type="binding site" evidence="12">
    <location>
        <position position="445"/>
    </location>
    <ligand>
        <name>Zn(2+)</name>
        <dbReference type="ChEBI" id="CHEBI:29105"/>
        <label>1</label>
    </ligand>
</feature>
<evidence type="ECO:0000256" key="6">
    <source>
        <dbReference type="ARBA" id="ARBA00022806"/>
    </source>
</evidence>
<evidence type="ECO:0000256" key="10">
    <source>
        <dbReference type="ARBA" id="ARBA00023235"/>
    </source>
</evidence>